<feature type="domain" description="PRC-barrel" evidence="7">
    <location>
        <begin position="98"/>
        <end position="171"/>
    </location>
</feature>
<dbReference type="SUPFAM" id="SSF50447">
    <property type="entry name" value="Translation proteins"/>
    <property type="match status" value="1"/>
</dbReference>
<organism evidence="8 9">
    <name type="scientific">Paenibacillus alvei</name>
    <name type="common">Bacillus alvei</name>
    <dbReference type="NCBI Taxonomy" id="44250"/>
    <lineage>
        <taxon>Bacteria</taxon>
        <taxon>Bacillati</taxon>
        <taxon>Bacillota</taxon>
        <taxon>Bacilli</taxon>
        <taxon>Bacillales</taxon>
        <taxon>Paenibacillaceae</taxon>
        <taxon>Paenibacillus</taxon>
    </lineage>
</organism>
<evidence type="ECO:0000313" key="8">
    <source>
        <dbReference type="EMBL" id="SYX82773.1"/>
    </source>
</evidence>
<protein>
    <recommendedName>
        <fullName evidence="5">Ribosome maturation factor RimM</fullName>
    </recommendedName>
</protein>
<dbReference type="Pfam" id="PF05239">
    <property type="entry name" value="PRC"/>
    <property type="match status" value="1"/>
</dbReference>
<dbReference type="GO" id="GO:0005737">
    <property type="term" value="C:cytoplasm"/>
    <property type="evidence" value="ECO:0007669"/>
    <property type="project" value="UniProtKB-SubCell"/>
</dbReference>
<evidence type="ECO:0000256" key="3">
    <source>
        <dbReference type="ARBA" id="ARBA00022552"/>
    </source>
</evidence>
<proteinExistence type="inferred from homology"/>
<dbReference type="InterPro" id="IPR002676">
    <property type="entry name" value="RimM_N"/>
</dbReference>
<dbReference type="InterPro" id="IPR011961">
    <property type="entry name" value="RimM"/>
</dbReference>
<name>A0A383R7J7_PAEAL</name>
<dbReference type="GO" id="GO:0043022">
    <property type="term" value="F:ribosome binding"/>
    <property type="evidence" value="ECO:0007669"/>
    <property type="project" value="InterPro"/>
</dbReference>
<evidence type="ECO:0000259" key="7">
    <source>
        <dbReference type="Pfam" id="PF05239"/>
    </source>
</evidence>
<dbReference type="PANTHER" id="PTHR33692">
    <property type="entry name" value="RIBOSOME MATURATION FACTOR RIMM"/>
    <property type="match status" value="1"/>
</dbReference>
<comment type="similarity">
    <text evidence="5">Belongs to the RimM family.</text>
</comment>
<comment type="domain">
    <text evidence="5">The PRC barrel domain binds ribosomal protein uS19.</text>
</comment>
<dbReference type="NCBIfam" id="TIGR02273">
    <property type="entry name" value="16S_RimM"/>
    <property type="match status" value="1"/>
</dbReference>
<dbReference type="InterPro" id="IPR027275">
    <property type="entry name" value="PRC-brl_dom"/>
</dbReference>
<comment type="function">
    <text evidence="5">An accessory protein needed during the final step in the assembly of 30S ribosomal subunit, possibly for assembly of the head region. Essential for efficient processing of 16S rRNA. May be needed both before and after RbfA during the maturation of 16S rRNA. It has affinity for free ribosomal 30S subunits but not for 70S ribosomes.</text>
</comment>
<dbReference type="RefSeq" id="WP_138185018.1">
    <property type="nucleotide sequence ID" value="NZ_LS992241.1"/>
</dbReference>
<reference evidence="9" key="1">
    <citation type="submission" date="2018-08" db="EMBL/GenBank/DDBJ databases">
        <authorList>
            <person name="Chevrot R."/>
        </authorList>
    </citation>
    <scope>NUCLEOTIDE SEQUENCE [LARGE SCALE GENOMIC DNA]</scope>
</reference>
<evidence type="ECO:0000256" key="5">
    <source>
        <dbReference type="HAMAP-Rule" id="MF_00014"/>
    </source>
</evidence>
<dbReference type="InterPro" id="IPR036976">
    <property type="entry name" value="RimM_N_sf"/>
</dbReference>
<dbReference type="EMBL" id="LS992241">
    <property type="protein sequence ID" value="SYX82773.1"/>
    <property type="molecule type" value="Genomic_DNA"/>
</dbReference>
<sequence>MAQRMFNVGKLVNTHGIRGEVKIIPTTDFPEERFAQKSELVLQQPNSNNSVSVTVERSRLHKNMYIIKFVQFDNINEVEKYKGWMLKVSEEQLDELDEDEYYYHEIIGCKVVTDEGEDLGIIDEILSPGANDVWVVKPAKGKSILIPVIDDVVLTVDVQEKVVTVHIMEGLI</sequence>
<dbReference type="SUPFAM" id="SSF50346">
    <property type="entry name" value="PRC-barrel domain"/>
    <property type="match status" value="1"/>
</dbReference>
<gene>
    <name evidence="5 8" type="primary">rimM</name>
    <name evidence="8" type="ORF">PBLR_11195</name>
</gene>
<dbReference type="GO" id="GO:0006364">
    <property type="term" value="P:rRNA processing"/>
    <property type="evidence" value="ECO:0007669"/>
    <property type="project" value="UniProtKB-UniRule"/>
</dbReference>
<feature type="domain" description="RimM N-terminal" evidence="6">
    <location>
        <begin position="8"/>
        <end position="92"/>
    </location>
</feature>
<keyword evidence="4 5" id="KW-0143">Chaperone</keyword>
<dbReference type="PANTHER" id="PTHR33692:SF1">
    <property type="entry name" value="RIBOSOME MATURATION FACTOR RIMM"/>
    <property type="match status" value="1"/>
</dbReference>
<dbReference type="Gene3D" id="2.40.30.60">
    <property type="entry name" value="RimM"/>
    <property type="match status" value="1"/>
</dbReference>
<dbReference type="Proteomes" id="UP000304148">
    <property type="component" value="Chromosome"/>
</dbReference>
<dbReference type="InterPro" id="IPR009000">
    <property type="entry name" value="Transl_B-barrel_sf"/>
</dbReference>
<keyword evidence="2 5" id="KW-0690">Ribosome biogenesis</keyword>
<dbReference type="GO" id="GO:0005840">
    <property type="term" value="C:ribosome"/>
    <property type="evidence" value="ECO:0007669"/>
    <property type="project" value="InterPro"/>
</dbReference>
<evidence type="ECO:0000259" key="6">
    <source>
        <dbReference type="Pfam" id="PF01782"/>
    </source>
</evidence>
<evidence type="ECO:0000313" key="9">
    <source>
        <dbReference type="Proteomes" id="UP000304148"/>
    </source>
</evidence>
<dbReference type="Gene3D" id="2.30.30.240">
    <property type="entry name" value="PRC-barrel domain"/>
    <property type="match status" value="1"/>
</dbReference>
<dbReference type="GO" id="GO:0042274">
    <property type="term" value="P:ribosomal small subunit biogenesis"/>
    <property type="evidence" value="ECO:0007669"/>
    <property type="project" value="UniProtKB-UniRule"/>
</dbReference>
<evidence type="ECO:0000256" key="1">
    <source>
        <dbReference type="ARBA" id="ARBA00022490"/>
    </source>
</evidence>
<comment type="subcellular location">
    <subcellularLocation>
        <location evidence="5">Cytoplasm</location>
    </subcellularLocation>
</comment>
<evidence type="ECO:0000256" key="4">
    <source>
        <dbReference type="ARBA" id="ARBA00023186"/>
    </source>
</evidence>
<dbReference type="AlphaFoldDB" id="A0A383R7J7"/>
<comment type="subunit">
    <text evidence="5">Binds ribosomal protein uS19.</text>
</comment>
<keyword evidence="1 5" id="KW-0963">Cytoplasm</keyword>
<keyword evidence="3 5" id="KW-0698">rRNA processing</keyword>
<accession>A0A383R7J7</accession>
<dbReference type="InterPro" id="IPR011033">
    <property type="entry name" value="PRC_barrel-like_sf"/>
</dbReference>
<evidence type="ECO:0000256" key="2">
    <source>
        <dbReference type="ARBA" id="ARBA00022517"/>
    </source>
</evidence>
<dbReference type="Pfam" id="PF01782">
    <property type="entry name" value="RimM"/>
    <property type="match status" value="1"/>
</dbReference>
<dbReference type="HAMAP" id="MF_00014">
    <property type="entry name" value="Ribosome_mat_RimM"/>
    <property type="match status" value="1"/>
</dbReference>